<accession>A0A6J4R8P7</accession>
<proteinExistence type="predicted"/>
<dbReference type="SMART" id="SM00530">
    <property type="entry name" value="HTH_XRE"/>
    <property type="match status" value="1"/>
</dbReference>
<dbReference type="GO" id="GO:0003677">
    <property type="term" value="F:DNA binding"/>
    <property type="evidence" value="ECO:0007669"/>
    <property type="project" value="InterPro"/>
</dbReference>
<reference evidence="2" key="1">
    <citation type="submission" date="2020-02" db="EMBL/GenBank/DDBJ databases">
        <authorList>
            <person name="Meier V. D."/>
        </authorList>
    </citation>
    <scope>NUCLEOTIDE SEQUENCE</scope>
    <source>
        <strain evidence="2">AVDCRST_MAG28</strain>
    </source>
</reference>
<dbReference type="Pfam" id="PF01381">
    <property type="entry name" value="HTH_3"/>
    <property type="match status" value="1"/>
</dbReference>
<organism evidence="2">
    <name type="scientific">uncultured Rubrobacteraceae bacterium</name>
    <dbReference type="NCBI Taxonomy" id="349277"/>
    <lineage>
        <taxon>Bacteria</taxon>
        <taxon>Bacillati</taxon>
        <taxon>Actinomycetota</taxon>
        <taxon>Rubrobacteria</taxon>
        <taxon>Rubrobacterales</taxon>
        <taxon>Rubrobacteraceae</taxon>
        <taxon>environmental samples</taxon>
    </lineage>
</organism>
<dbReference type="PROSITE" id="PS50943">
    <property type="entry name" value="HTH_CROC1"/>
    <property type="match status" value="1"/>
</dbReference>
<dbReference type="SUPFAM" id="SSF47413">
    <property type="entry name" value="lambda repressor-like DNA-binding domains"/>
    <property type="match status" value="1"/>
</dbReference>
<dbReference type="Gene3D" id="1.10.260.40">
    <property type="entry name" value="lambda repressor-like DNA-binding domains"/>
    <property type="match status" value="1"/>
</dbReference>
<feature type="domain" description="HTH cro/C1-type" evidence="1">
    <location>
        <begin position="1"/>
        <end position="55"/>
    </location>
</feature>
<dbReference type="InterPro" id="IPR001387">
    <property type="entry name" value="Cro/C1-type_HTH"/>
</dbReference>
<name>A0A6J4R8P7_9ACTN</name>
<dbReference type="AlphaFoldDB" id="A0A6J4R8P7"/>
<sequence length="60" mass="6959">MKSLREDNVFSQRELARMAGLTQMTVWRLENGFKHAHPQTIRKIAGVLGVEPKKLVKKER</sequence>
<dbReference type="EMBL" id="CADCVE010000097">
    <property type="protein sequence ID" value="CAA9464596.1"/>
    <property type="molecule type" value="Genomic_DNA"/>
</dbReference>
<dbReference type="InterPro" id="IPR010982">
    <property type="entry name" value="Lambda_DNA-bd_dom_sf"/>
</dbReference>
<evidence type="ECO:0000313" key="2">
    <source>
        <dbReference type="EMBL" id="CAA9464596.1"/>
    </source>
</evidence>
<dbReference type="CDD" id="cd00093">
    <property type="entry name" value="HTH_XRE"/>
    <property type="match status" value="1"/>
</dbReference>
<evidence type="ECO:0000259" key="1">
    <source>
        <dbReference type="PROSITE" id="PS50943"/>
    </source>
</evidence>
<gene>
    <name evidence="2" type="ORF">AVDCRST_MAG28-3900</name>
</gene>
<protein>
    <recommendedName>
        <fullName evidence="1">HTH cro/C1-type domain-containing protein</fullName>
    </recommendedName>
</protein>